<dbReference type="EMBL" id="LN871598">
    <property type="protein sequence ID" value="CTQ41534.1"/>
    <property type="molecule type" value="Genomic_DNA"/>
</dbReference>
<dbReference type="RefSeq" id="XP_012649545.1">
    <property type="nucleotide sequence ID" value="XM_012794091.1"/>
</dbReference>
<dbReference type="AlphaFoldDB" id="A0A0K3APE2"/>
<sequence length="1008" mass="116633">MYPNNLNDIILKCLSDDEIIRSNAYAQLCHLENESNFAYQLFQLYINSSDYIKQVALLACINALSRNIYKSDLSGFKSNLPNLIFKFNITRHNLAEAKHLSVLMRKIVRYEYPQKWPELLNLQIESLQNVSNMLNNVEETCNSIICNLSSVKTCVFLSNYVIKEQVSKRLLRDRNEMYKITQALFPLVSGIWYKFNDHLSQISIAAQNNYGDNANLELINSMYQTSSLMDSLLLRLLYYGKRTPYLDGTIITLISAILNKTINLFKLKFQCEFLYKNIQKLLKFITHLIEHEPLLFALIDLDTFLFSLVNYLTVINGSDYYEHTSTINNGLALINGIFGSFVFNQEPTGHDFIVNIEDINPSVYSDSIKILKNQCSLRLQLHFRNGGLTKYILWLLNNFIILKERDLEVWNNEMSESFSSLDYLPQSIISNNAASIITSICSFKQNVCHVTNIVASEIAKCSLDNHLHLEAILHLISSSVKMIAKHFEHHKMLDILQQILLNETPLYLKLRSLNVLNNIVKNYIYSEEQGLVVLNILILCLSYSGPMHQVVRIACLSPVYNFYVKTNECYYWQAIDASGMDPSSRIIQLVMNLFTTVTYPMVRTKCMNLVCKLATELDVYNSDSSTYQFANLLENILDIYKQSNWEVRESILHLSLSLINSFDSYKCYISSMNNLWIYKFVVEVVLNTMDFTMSVGNRFIKHAEYQELFHSVWVSLLRILPNKLVNIDFIVIDKIFSVFDKIITKNYDFVNQPSHFHDVVLEYLSLTVCLFEECALNPNNQITMVAQRIQLSHLFSLIVKLVSNNILVNKLLVLVYFMPSCELTEFHQFPQQLIVNLWRDMYTTDRYTTTINADSCSTMELFLPPIVSYYNRSPDIFDKFLANIVSGMGNPKERLVCLLNFIEKERSRDTRLYGCLIAQKITKIIAKIYPTLVDHQQIIAKLGESVKILMGMYKECEGAGKTFISKQCTYSIGNRTSRSDIDDIKMPISYRVHNLMDRLYINIMEKVI</sequence>
<dbReference type="GO" id="GO:0005635">
    <property type="term" value="C:nuclear envelope"/>
    <property type="evidence" value="ECO:0007669"/>
    <property type="project" value="TreeGrafter"/>
</dbReference>
<protein>
    <submittedName>
        <fullName evidence="1">Uncharacterized protein</fullName>
    </submittedName>
</protein>
<evidence type="ECO:0000313" key="1">
    <source>
        <dbReference type="EMBL" id="CTQ41534.1"/>
    </source>
</evidence>
<dbReference type="GO" id="GO:0005829">
    <property type="term" value="C:cytosol"/>
    <property type="evidence" value="ECO:0007669"/>
    <property type="project" value="TreeGrafter"/>
</dbReference>
<keyword evidence="2" id="KW-1185">Reference proteome</keyword>
<accession>A0A0K3APE2</accession>
<gene>
    <name evidence="1" type="ORF">BMR1_03g04680</name>
</gene>
<dbReference type="KEGG" id="bmic:BMR1_03g04680"/>
<dbReference type="InterPro" id="IPR016024">
    <property type="entry name" value="ARM-type_fold"/>
</dbReference>
<dbReference type="SUPFAM" id="SSF48371">
    <property type="entry name" value="ARM repeat"/>
    <property type="match status" value="1"/>
</dbReference>
<proteinExistence type="predicted"/>
<reference evidence="1 2" key="1">
    <citation type="journal article" date="2012" name="Nucleic Acids Res.">
        <title>Sequencing of the smallest Apicomplexan genome from the human pathogen Babesia microti.</title>
        <authorList>
            <person name="Cornillot E."/>
            <person name="Hadj-Kaddour K."/>
            <person name="Dassouli A."/>
            <person name="Noel B."/>
            <person name="Ranwez V."/>
            <person name="Vacherie B."/>
            <person name="Augagneur Y."/>
            <person name="Bres V."/>
            <person name="Duclos A."/>
            <person name="Randazzo S."/>
            <person name="Carcy B."/>
            <person name="Debierre-Grockiego F."/>
            <person name="Delbecq S."/>
            <person name="Moubri-Menage K."/>
            <person name="Shams-Eldin H."/>
            <person name="Usmani-Brown S."/>
            <person name="Bringaud F."/>
            <person name="Wincker P."/>
            <person name="Vivares C.P."/>
            <person name="Schwarz R.T."/>
            <person name="Schetters T.P."/>
            <person name="Krause P.J."/>
            <person name="Gorenflot A."/>
            <person name="Berry V."/>
            <person name="Barbe V."/>
            <person name="Ben Mamoun C."/>
        </authorList>
    </citation>
    <scope>NUCLEOTIDE SEQUENCE [LARGE SCALE GENOMIC DNA]</scope>
    <source>
        <strain evidence="1 2">RI</strain>
    </source>
</reference>
<dbReference type="InterPro" id="IPR011989">
    <property type="entry name" value="ARM-like"/>
</dbReference>
<name>A0A0K3APE2_BABMR</name>
<evidence type="ECO:0000313" key="2">
    <source>
        <dbReference type="Proteomes" id="UP000002899"/>
    </source>
</evidence>
<dbReference type="GeneID" id="24425583"/>
<organism evidence="1 2">
    <name type="scientific">Babesia microti (strain RI)</name>
    <dbReference type="NCBI Taxonomy" id="1133968"/>
    <lineage>
        <taxon>Eukaryota</taxon>
        <taxon>Sar</taxon>
        <taxon>Alveolata</taxon>
        <taxon>Apicomplexa</taxon>
        <taxon>Aconoidasida</taxon>
        <taxon>Piroplasmida</taxon>
        <taxon>Babesiidae</taxon>
        <taxon>Babesia</taxon>
    </lineage>
</organism>
<dbReference type="Gene3D" id="1.25.10.10">
    <property type="entry name" value="Leucine-rich Repeat Variant"/>
    <property type="match status" value="1"/>
</dbReference>
<dbReference type="VEuPathDB" id="PiroplasmaDB:BMR1_03g04680"/>
<dbReference type="OrthoDB" id="361693at2759"/>
<reference evidence="1 2" key="3">
    <citation type="journal article" date="2016" name="Sci. Rep.">
        <title>Genome-wide diversity and gene expression profiling of Babesia microti isolates identify polymorphic genes that mediate host-pathogen interactions.</title>
        <authorList>
            <person name="Silva J.C."/>
            <person name="Cornillot E."/>
            <person name="McCracken C."/>
            <person name="Usmani-Brown S."/>
            <person name="Dwivedi A."/>
            <person name="Ifeonu O.O."/>
            <person name="Crabtree J."/>
            <person name="Gotia H.T."/>
            <person name="Virji A.Z."/>
            <person name="Reynes C."/>
            <person name="Colinge J."/>
            <person name="Kumar V."/>
            <person name="Lawres L."/>
            <person name="Pazzi J.E."/>
            <person name="Pablo J.V."/>
            <person name="Hung C."/>
            <person name="Brancato J."/>
            <person name="Kumari P."/>
            <person name="Orvis J."/>
            <person name="Tretina K."/>
            <person name="Chibucos M."/>
            <person name="Ott S."/>
            <person name="Sadzewicz L."/>
            <person name="Sengamalay N."/>
            <person name="Shetty A.C."/>
            <person name="Su Q."/>
            <person name="Tallon L."/>
            <person name="Fraser C.M."/>
            <person name="Frutos R."/>
            <person name="Molina D.M."/>
            <person name="Krause P.J."/>
            <person name="Ben Mamoun C."/>
        </authorList>
    </citation>
    <scope>NUCLEOTIDE SEQUENCE [LARGE SCALE GENOMIC DNA]</scope>
    <source>
        <strain evidence="1 2">RI</strain>
    </source>
</reference>
<dbReference type="GO" id="GO:0006606">
    <property type="term" value="P:protein import into nucleus"/>
    <property type="evidence" value="ECO:0007669"/>
    <property type="project" value="TreeGrafter"/>
</dbReference>
<reference evidence="1 2" key="2">
    <citation type="journal article" date="2013" name="PLoS ONE">
        <title>Whole genome mapping and re-organization of the nuclear and mitochondrial genomes of Babesia microti isolates.</title>
        <authorList>
            <person name="Cornillot E."/>
            <person name="Dassouli A."/>
            <person name="Garg A."/>
            <person name="Pachikara N."/>
            <person name="Randazzo S."/>
            <person name="Depoix D."/>
            <person name="Carcy B."/>
            <person name="Delbecq S."/>
            <person name="Frutos R."/>
            <person name="Silva J.C."/>
            <person name="Sutton R."/>
            <person name="Krause P.J."/>
            <person name="Mamoun C.B."/>
        </authorList>
    </citation>
    <scope>NUCLEOTIDE SEQUENCE [LARGE SCALE GENOMIC DNA]</scope>
    <source>
        <strain evidence="1 2">RI</strain>
    </source>
</reference>
<dbReference type="PANTHER" id="PTHR10997">
    <property type="entry name" value="IMPORTIN-7, 8, 11"/>
    <property type="match status" value="1"/>
</dbReference>
<dbReference type="Proteomes" id="UP000002899">
    <property type="component" value="Chromosome III"/>
</dbReference>